<feature type="compositionally biased region" description="Gly residues" evidence="12">
    <location>
        <begin position="218"/>
        <end position="230"/>
    </location>
</feature>
<evidence type="ECO:0000256" key="3">
    <source>
        <dbReference type="ARBA" id="ARBA00022574"/>
    </source>
</evidence>
<evidence type="ECO:0000256" key="12">
    <source>
        <dbReference type="SAM" id="MobiDB-lite"/>
    </source>
</evidence>
<dbReference type="InterPro" id="IPR011047">
    <property type="entry name" value="Quinoprotein_ADH-like_sf"/>
</dbReference>
<sequence>PCPRQAQSQALPAAPVGAVLGDPCPGQTRAPRGGPAARRGPAHFLQLEQIGGQLSASLLHCHDTETRATMTMALAGDVIAAGQDNSCHILRFSLQEPEAPGAAGKDGETLLRCCGAGPGESWGAQGRAREVRVESLQRVRTDFSPDALQKAVRFSADGALLATGGADGFLRLWEVGTACWGHSRAGARRGWDTACHRGDTGWGHRGSEGSVLSQGGHSELGGHGKVGRCG</sequence>
<feature type="region of interest" description="Disordered" evidence="12">
    <location>
        <begin position="1"/>
        <end position="39"/>
    </location>
</feature>
<dbReference type="GO" id="GO:0005085">
    <property type="term" value="F:guanyl-nucleotide exchange factor activity"/>
    <property type="evidence" value="ECO:0007669"/>
    <property type="project" value="InterPro"/>
</dbReference>
<dbReference type="InterPro" id="IPR019775">
    <property type="entry name" value="WD40_repeat_CS"/>
</dbReference>
<evidence type="ECO:0000256" key="4">
    <source>
        <dbReference type="ARBA" id="ARBA00022692"/>
    </source>
</evidence>
<evidence type="ECO:0000256" key="7">
    <source>
        <dbReference type="ARBA" id="ARBA00022892"/>
    </source>
</evidence>
<reference evidence="13" key="1">
    <citation type="submission" date="2025-08" db="UniProtKB">
        <authorList>
            <consortium name="Ensembl"/>
        </authorList>
    </citation>
    <scope>IDENTIFICATION</scope>
</reference>
<dbReference type="PANTHER" id="PTHR23284">
    <property type="entry name" value="PROLACTIN REGULATORY ELEMENT BINDING PROTEIN"/>
    <property type="match status" value="1"/>
</dbReference>
<dbReference type="GO" id="GO:0015031">
    <property type="term" value="P:protein transport"/>
    <property type="evidence" value="ECO:0007669"/>
    <property type="project" value="UniProtKB-KW"/>
</dbReference>
<dbReference type="InterPro" id="IPR001680">
    <property type="entry name" value="WD40_rpt"/>
</dbReference>
<dbReference type="AlphaFoldDB" id="A0A8C5J4L2"/>
<dbReference type="PROSITE" id="PS00678">
    <property type="entry name" value="WD_REPEATS_1"/>
    <property type="match status" value="1"/>
</dbReference>
<feature type="region of interest" description="Disordered" evidence="12">
    <location>
        <begin position="206"/>
        <end position="230"/>
    </location>
</feature>
<evidence type="ECO:0000256" key="5">
    <source>
        <dbReference type="ARBA" id="ARBA00022737"/>
    </source>
</evidence>
<keyword evidence="9" id="KW-1133">Transmembrane helix</keyword>
<evidence type="ECO:0000256" key="6">
    <source>
        <dbReference type="ARBA" id="ARBA00022824"/>
    </source>
</evidence>
<keyword evidence="7" id="KW-0931">ER-Golgi transport</keyword>
<keyword evidence="5" id="KW-0677">Repeat</keyword>
<reference evidence="13" key="2">
    <citation type="submission" date="2025-09" db="UniProtKB">
        <authorList>
            <consortium name="Ensembl"/>
        </authorList>
    </citation>
    <scope>IDENTIFICATION</scope>
</reference>
<organism evidence="13 14">
    <name type="scientific">Junco hyemalis</name>
    <name type="common">Dark-eyed junco</name>
    <dbReference type="NCBI Taxonomy" id="40217"/>
    <lineage>
        <taxon>Eukaryota</taxon>
        <taxon>Metazoa</taxon>
        <taxon>Chordata</taxon>
        <taxon>Craniata</taxon>
        <taxon>Vertebrata</taxon>
        <taxon>Euteleostomi</taxon>
        <taxon>Archelosauria</taxon>
        <taxon>Archosauria</taxon>
        <taxon>Dinosauria</taxon>
        <taxon>Saurischia</taxon>
        <taxon>Theropoda</taxon>
        <taxon>Coelurosauria</taxon>
        <taxon>Aves</taxon>
        <taxon>Neognathae</taxon>
        <taxon>Neoaves</taxon>
        <taxon>Telluraves</taxon>
        <taxon>Australaves</taxon>
        <taxon>Passeriformes</taxon>
        <taxon>Passerellidae</taxon>
        <taxon>Junco</taxon>
    </lineage>
</organism>
<evidence type="ECO:0000256" key="1">
    <source>
        <dbReference type="ARBA" id="ARBA00004389"/>
    </source>
</evidence>
<keyword evidence="2" id="KW-0813">Transport</keyword>
<keyword evidence="3 11" id="KW-0853">WD repeat</keyword>
<feature type="compositionally biased region" description="Low complexity" evidence="12">
    <location>
        <begin position="25"/>
        <end position="39"/>
    </location>
</feature>
<evidence type="ECO:0000256" key="9">
    <source>
        <dbReference type="ARBA" id="ARBA00022989"/>
    </source>
</evidence>
<dbReference type="GO" id="GO:0006888">
    <property type="term" value="P:endoplasmic reticulum to Golgi vesicle-mediated transport"/>
    <property type="evidence" value="ECO:0007669"/>
    <property type="project" value="TreeGrafter"/>
</dbReference>
<dbReference type="PANTHER" id="PTHR23284:SF0">
    <property type="entry name" value="PROLACTIN REGULATORY ELEMENT-BINDING PROTEIN"/>
    <property type="match status" value="1"/>
</dbReference>
<evidence type="ECO:0000313" key="14">
    <source>
        <dbReference type="Proteomes" id="UP000694408"/>
    </source>
</evidence>
<feature type="repeat" description="WD" evidence="11">
    <location>
        <begin position="151"/>
        <end position="175"/>
    </location>
</feature>
<keyword evidence="14" id="KW-1185">Reference proteome</keyword>
<keyword evidence="10" id="KW-0472">Membrane</keyword>
<feature type="compositionally biased region" description="Polar residues" evidence="12">
    <location>
        <begin position="1"/>
        <end position="10"/>
    </location>
</feature>
<dbReference type="Ensembl" id="ENSJHYT00000014557.1">
    <property type="protein sequence ID" value="ENSJHYP00000012030.1"/>
    <property type="gene ID" value="ENSJHYG00000009395.1"/>
</dbReference>
<evidence type="ECO:0000256" key="10">
    <source>
        <dbReference type="ARBA" id="ARBA00023136"/>
    </source>
</evidence>
<name>A0A8C5J4L2_JUNHY</name>
<keyword evidence="8" id="KW-0653">Protein transport</keyword>
<keyword evidence="4" id="KW-0812">Transmembrane</keyword>
<dbReference type="SUPFAM" id="SSF50998">
    <property type="entry name" value="Quinoprotein alcohol dehydrogenase-like"/>
    <property type="match status" value="1"/>
</dbReference>
<keyword evidence="6" id="KW-0256">Endoplasmic reticulum</keyword>
<dbReference type="GO" id="GO:0005789">
    <property type="term" value="C:endoplasmic reticulum membrane"/>
    <property type="evidence" value="ECO:0007669"/>
    <property type="project" value="UniProtKB-SubCell"/>
</dbReference>
<evidence type="ECO:0000256" key="8">
    <source>
        <dbReference type="ARBA" id="ARBA00022927"/>
    </source>
</evidence>
<dbReference type="Gene3D" id="2.130.10.10">
    <property type="entry name" value="YVTN repeat-like/Quinoprotein amine dehydrogenase"/>
    <property type="match status" value="1"/>
</dbReference>
<dbReference type="InterPro" id="IPR015943">
    <property type="entry name" value="WD40/YVTN_repeat-like_dom_sf"/>
</dbReference>
<protein>
    <submittedName>
        <fullName evidence="13">Uncharacterized protein</fullName>
    </submittedName>
</protein>
<dbReference type="Proteomes" id="UP000694408">
    <property type="component" value="Unplaced"/>
</dbReference>
<comment type="subcellular location">
    <subcellularLocation>
        <location evidence="1">Endoplasmic reticulum membrane</location>
        <topology evidence="1">Single-pass membrane protein</topology>
    </subcellularLocation>
</comment>
<evidence type="ECO:0000256" key="2">
    <source>
        <dbReference type="ARBA" id="ARBA00022448"/>
    </source>
</evidence>
<accession>A0A8C5J4L2</accession>
<proteinExistence type="predicted"/>
<dbReference type="InterPro" id="IPR045260">
    <property type="entry name" value="Sec12-like"/>
</dbReference>
<evidence type="ECO:0000313" key="13">
    <source>
        <dbReference type="Ensembl" id="ENSJHYP00000012030.1"/>
    </source>
</evidence>
<dbReference type="PROSITE" id="PS50082">
    <property type="entry name" value="WD_REPEATS_2"/>
    <property type="match status" value="1"/>
</dbReference>
<evidence type="ECO:0000256" key="11">
    <source>
        <dbReference type="PROSITE-ProRule" id="PRU00221"/>
    </source>
</evidence>
<dbReference type="GO" id="GO:0003400">
    <property type="term" value="P:regulation of COPII vesicle coating"/>
    <property type="evidence" value="ECO:0007669"/>
    <property type="project" value="TreeGrafter"/>
</dbReference>